<dbReference type="PANTHER" id="PTHR33322">
    <property type="entry name" value="BAG DOMAIN CONTAINING PROTEIN, EXPRESSED"/>
    <property type="match status" value="1"/>
</dbReference>
<dbReference type="Proteomes" id="UP000593568">
    <property type="component" value="Unassembled WGS sequence"/>
</dbReference>
<dbReference type="GO" id="GO:0006457">
    <property type="term" value="P:protein folding"/>
    <property type="evidence" value="ECO:0007669"/>
    <property type="project" value="TreeGrafter"/>
</dbReference>
<organism evidence="4 5">
    <name type="scientific">Gossypium trilobum</name>
    <dbReference type="NCBI Taxonomy" id="34281"/>
    <lineage>
        <taxon>Eukaryota</taxon>
        <taxon>Viridiplantae</taxon>
        <taxon>Streptophyta</taxon>
        <taxon>Embryophyta</taxon>
        <taxon>Tracheophyta</taxon>
        <taxon>Spermatophyta</taxon>
        <taxon>Magnoliopsida</taxon>
        <taxon>eudicotyledons</taxon>
        <taxon>Gunneridae</taxon>
        <taxon>Pentapetalae</taxon>
        <taxon>rosids</taxon>
        <taxon>malvids</taxon>
        <taxon>Malvales</taxon>
        <taxon>Malvaceae</taxon>
        <taxon>Malvoideae</taxon>
        <taxon>Gossypium</taxon>
    </lineage>
</organism>
<evidence type="ECO:0000256" key="3">
    <source>
        <dbReference type="SAM" id="MobiDB-lite"/>
    </source>
</evidence>
<gene>
    <name evidence="4" type="ORF">Gotri_015691</name>
</gene>
<dbReference type="InterPro" id="IPR040400">
    <property type="entry name" value="BAG5/6/7/8"/>
</dbReference>
<evidence type="ECO:0000313" key="5">
    <source>
        <dbReference type="Proteomes" id="UP000593568"/>
    </source>
</evidence>
<comment type="caution">
    <text evidence="4">The sequence shown here is derived from an EMBL/GenBank/DDBJ whole genome shotgun (WGS) entry which is preliminary data.</text>
</comment>
<keyword evidence="5" id="KW-1185">Reference proteome</keyword>
<keyword evidence="2" id="KW-0175">Coiled coil</keyword>
<evidence type="ECO:0000313" key="4">
    <source>
        <dbReference type="EMBL" id="MBA0766670.1"/>
    </source>
</evidence>
<sequence>MACHHHHHHQHHHTSATCCSTCSCSQCFQPAPASSPYPQQSDHLLQALASLLQPQQNHYLNQTHHLKSFQDQNFATKNHHFHQKQQEQPDFLISSLVSRINALESSLHSFSKASSCSSYPSFSLKDAAARVIQTHFRAFLVHRSRTLRQLKDLAFIKSSLNTLKLSVSNNIHFDPQVVSQKAMDLLLKLDSFQGGDPMIRDGKRSVSKDLIQFLEYVDGLVLKRHKLLYKNAKNIRVLRNGSSKPKVLRSKSGEVMEKLRDRVEKLERFSTIEEGNDVVELEGFHQGIDEAENKNKNKNKNGELLLKRQGIQPKVKKAVSFAENGNVYRIISNGDEVSSSGDEAENKNKNKNGELLLKRQGIQPKVKKTVSFAENGNVYRIISNGDEVTSSGDEAENKNGELLLKRQGIQPKVKKTVSFAENGNVYRIISNGDEVSSSGDGSLTDESVSSDERGDTMENLVKESEDLVENLEAMNLNKQARSNSVEDYQIQGDDFVFSAPLPLKMESKADLMKKRNGALKIVSS</sequence>
<name>A0A7J9E0Z5_9ROSI</name>
<evidence type="ECO:0000256" key="2">
    <source>
        <dbReference type="SAM" id="Coils"/>
    </source>
</evidence>
<feature type="compositionally biased region" description="Polar residues" evidence="3">
    <location>
        <begin position="433"/>
        <end position="447"/>
    </location>
</feature>
<proteinExistence type="predicted"/>
<dbReference type="GO" id="GO:0009506">
    <property type="term" value="C:plasmodesma"/>
    <property type="evidence" value="ECO:0007669"/>
    <property type="project" value="TreeGrafter"/>
</dbReference>
<feature type="region of interest" description="Disordered" evidence="3">
    <location>
        <begin position="431"/>
        <end position="456"/>
    </location>
</feature>
<dbReference type="AlphaFoldDB" id="A0A7J9E0Z5"/>
<feature type="coiled-coil region" evidence="2">
    <location>
        <begin position="281"/>
        <end position="308"/>
    </location>
</feature>
<accession>A0A7J9E0Z5</accession>
<dbReference type="EMBL" id="JABEZW010000006">
    <property type="protein sequence ID" value="MBA0766670.1"/>
    <property type="molecule type" value="Genomic_DNA"/>
</dbReference>
<evidence type="ECO:0000256" key="1">
    <source>
        <dbReference type="ARBA" id="ARBA00023186"/>
    </source>
</evidence>
<feature type="region of interest" description="Disordered" evidence="3">
    <location>
        <begin position="333"/>
        <end position="353"/>
    </location>
</feature>
<reference evidence="4 5" key="1">
    <citation type="journal article" date="2019" name="Genome Biol. Evol.">
        <title>Insights into the evolution of the New World diploid cottons (Gossypium, subgenus Houzingenia) based on genome sequencing.</title>
        <authorList>
            <person name="Grover C.E."/>
            <person name="Arick M.A. 2nd"/>
            <person name="Thrash A."/>
            <person name="Conover J.L."/>
            <person name="Sanders W.S."/>
            <person name="Peterson D.G."/>
            <person name="Frelichowski J.E."/>
            <person name="Scheffler J.A."/>
            <person name="Scheffler B.E."/>
            <person name="Wendel J.F."/>
        </authorList>
    </citation>
    <scope>NUCLEOTIDE SEQUENCE [LARGE SCALE GENOMIC DNA]</scope>
    <source>
        <strain evidence="4">8</strain>
        <tissue evidence="4">Leaf</tissue>
    </source>
</reference>
<keyword evidence="1" id="KW-0143">Chaperone</keyword>
<evidence type="ECO:0008006" key="6">
    <source>
        <dbReference type="Google" id="ProtNLM"/>
    </source>
</evidence>
<dbReference type="PANTHER" id="PTHR33322:SF18">
    <property type="entry name" value="BAG FAMILY MOLECULAR CHAPERONE REGULATOR 8, CHLOROPLASTIC"/>
    <property type="match status" value="1"/>
</dbReference>
<protein>
    <recommendedName>
        <fullName evidence="6">BAG domain-containing protein</fullName>
    </recommendedName>
</protein>